<dbReference type="InterPro" id="IPR013783">
    <property type="entry name" value="Ig-like_fold"/>
</dbReference>
<dbReference type="InterPro" id="IPR036316">
    <property type="entry name" value="Pili_assmbl_chap_C_dom_sf"/>
</dbReference>
<sequence>MFGFIRKTTDSKPALLMITLLSICTFYSASNHAALVISGTRIVYDSDKRSVSTIISNPSKKPFAVQTWVNTIDDDNTTAVPFIPSPALFRLNAGKEQHVQINLLPHQLPDNQESVFYFNVQEIPQTTKSQDGVLNIALRTRIKLFYRPTAIKGNPELRLKELQWSMKKIEGKTYLEVYNPTPYYVSFLRLDVSSNGHIQSPENPPMAAPLSHQVYPMDNTKLASDIQVTFSAINDYGGFSTPLSRPVAFAN</sequence>
<evidence type="ECO:0000256" key="1">
    <source>
        <dbReference type="ARBA" id="ARBA00004418"/>
    </source>
</evidence>
<dbReference type="PANTHER" id="PTHR30251">
    <property type="entry name" value="PILUS ASSEMBLY CHAPERONE"/>
    <property type="match status" value="1"/>
</dbReference>
<comment type="caution">
    <text evidence="8">The sequence shown here is derived from an EMBL/GenBank/DDBJ whole genome shotgun (WGS) entry which is preliminary data.</text>
</comment>
<dbReference type="PRINTS" id="PR00969">
    <property type="entry name" value="CHAPERONPILI"/>
</dbReference>
<evidence type="ECO:0000256" key="4">
    <source>
        <dbReference type="ARBA" id="ARBA00022764"/>
    </source>
</evidence>
<keyword evidence="5" id="KW-0143">Chaperone</keyword>
<dbReference type="InterPro" id="IPR050643">
    <property type="entry name" value="Periplasmic_pilus_chap"/>
</dbReference>
<feature type="domain" description="Pili assembly chaperone C-terminal" evidence="7">
    <location>
        <begin position="177"/>
        <end position="239"/>
    </location>
</feature>
<dbReference type="SUPFAM" id="SSF49354">
    <property type="entry name" value="PapD-like"/>
    <property type="match status" value="1"/>
</dbReference>
<keyword evidence="3" id="KW-0732">Signal</keyword>
<dbReference type="InterPro" id="IPR016147">
    <property type="entry name" value="Pili_assmbl_chaperone_N"/>
</dbReference>
<name>A0A6A7Y9U7_9PSED</name>
<dbReference type="GO" id="GO:0030288">
    <property type="term" value="C:outer membrane-bounded periplasmic space"/>
    <property type="evidence" value="ECO:0007669"/>
    <property type="project" value="InterPro"/>
</dbReference>
<evidence type="ECO:0000259" key="7">
    <source>
        <dbReference type="Pfam" id="PF02753"/>
    </source>
</evidence>
<organism evidence="8 9">
    <name type="scientific">Pseudomonas helleri</name>
    <dbReference type="NCBI Taxonomy" id="1608996"/>
    <lineage>
        <taxon>Bacteria</taxon>
        <taxon>Pseudomonadati</taxon>
        <taxon>Pseudomonadota</taxon>
        <taxon>Gammaproteobacteria</taxon>
        <taxon>Pseudomonadales</taxon>
        <taxon>Pseudomonadaceae</taxon>
        <taxon>Pseudomonas</taxon>
    </lineage>
</organism>
<dbReference type="InterPro" id="IPR016148">
    <property type="entry name" value="Pili_assmbl_chaperone_C"/>
</dbReference>
<evidence type="ECO:0000259" key="6">
    <source>
        <dbReference type="Pfam" id="PF00345"/>
    </source>
</evidence>
<dbReference type="Proteomes" id="UP000441404">
    <property type="component" value="Unassembled WGS sequence"/>
</dbReference>
<proteinExistence type="inferred from homology"/>
<accession>A0A6A7Y9U7</accession>
<evidence type="ECO:0000256" key="2">
    <source>
        <dbReference type="ARBA" id="ARBA00007399"/>
    </source>
</evidence>
<dbReference type="Pfam" id="PF00345">
    <property type="entry name" value="PapD_N"/>
    <property type="match status" value="1"/>
</dbReference>
<comment type="subcellular location">
    <subcellularLocation>
        <location evidence="1">Periplasm</location>
    </subcellularLocation>
</comment>
<feature type="domain" description="Pili assembly chaperone N-terminal" evidence="6">
    <location>
        <begin position="35"/>
        <end position="151"/>
    </location>
</feature>
<evidence type="ECO:0000313" key="8">
    <source>
        <dbReference type="EMBL" id="MQT46388.1"/>
    </source>
</evidence>
<dbReference type="EMBL" id="WIWJ01000008">
    <property type="protein sequence ID" value="MQT46388.1"/>
    <property type="molecule type" value="Genomic_DNA"/>
</dbReference>
<dbReference type="Pfam" id="PF02753">
    <property type="entry name" value="PapD_C"/>
    <property type="match status" value="1"/>
</dbReference>
<dbReference type="InterPro" id="IPR001829">
    <property type="entry name" value="Pili_assmbl_chaperone_bac"/>
</dbReference>
<comment type="similarity">
    <text evidence="2">Belongs to the periplasmic pilus chaperone family.</text>
</comment>
<keyword evidence="4" id="KW-0574">Periplasm</keyword>
<dbReference type="PANTHER" id="PTHR30251:SF2">
    <property type="entry name" value="FIMBRIAL CHAPERONE YADV-RELATED"/>
    <property type="match status" value="1"/>
</dbReference>
<dbReference type="GO" id="GO:0071555">
    <property type="term" value="P:cell wall organization"/>
    <property type="evidence" value="ECO:0007669"/>
    <property type="project" value="InterPro"/>
</dbReference>
<dbReference type="SUPFAM" id="SSF49584">
    <property type="entry name" value="Periplasmic chaperone C-domain"/>
    <property type="match status" value="1"/>
</dbReference>
<dbReference type="Gene3D" id="2.60.40.10">
    <property type="entry name" value="Immunoglobulins"/>
    <property type="match status" value="2"/>
</dbReference>
<dbReference type="AlphaFoldDB" id="A0A6A7Y9U7"/>
<gene>
    <name evidence="8" type="ORF">GHO40_06540</name>
</gene>
<evidence type="ECO:0000256" key="3">
    <source>
        <dbReference type="ARBA" id="ARBA00022729"/>
    </source>
</evidence>
<dbReference type="RefSeq" id="WP_153390247.1">
    <property type="nucleotide sequence ID" value="NZ_WIWJ01000008.1"/>
</dbReference>
<dbReference type="InterPro" id="IPR008962">
    <property type="entry name" value="PapD-like_sf"/>
</dbReference>
<reference evidence="8 9" key="1">
    <citation type="submission" date="2019-10" db="EMBL/GenBank/DDBJ databases">
        <title>Evaluation of single-gene subtyping targets for Pseudomonas.</title>
        <authorList>
            <person name="Reichler S.J."/>
            <person name="Orsi R.H."/>
            <person name="Wiedmann M."/>
            <person name="Martin N.H."/>
            <person name="Murphy S.I."/>
        </authorList>
    </citation>
    <scope>NUCLEOTIDE SEQUENCE [LARGE SCALE GENOMIC DNA]</scope>
    <source>
        <strain evidence="8 9">FSL R10-3257</strain>
    </source>
</reference>
<evidence type="ECO:0000313" key="9">
    <source>
        <dbReference type="Proteomes" id="UP000441404"/>
    </source>
</evidence>
<evidence type="ECO:0000256" key="5">
    <source>
        <dbReference type="ARBA" id="ARBA00023186"/>
    </source>
</evidence>
<protein>
    <submittedName>
        <fullName evidence="8">Fimbria/pilus periplasmic chaperone</fullName>
    </submittedName>
</protein>